<organism evidence="1">
    <name type="scientific">Octopus bimaculoides</name>
    <name type="common">California two-spotted octopus</name>
    <dbReference type="NCBI Taxonomy" id="37653"/>
    <lineage>
        <taxon>Eukaryota</taxon>
        <taxon>Metazoa</taxon>
        <taxon>Spiralia</taxon>
        <taxon>Lophotrochozoa</taxon>
        <taxon>Mollusca</taxon>
        <taxon>Cephalopoda</taxon>
        <taxon>Coleoidea</taxon>
        <taxon>Octopodiformes</taxon>
        <taxon>Octopoda</taxon>
        <taxon>Incirrata</taxon>
        <taxon>Octopodidae</taxon>
        <taxon>Octopus</taxon>
    </lineage>
</organism>
<evidence type="ECO:0000313" key="1">
    <source>
        <dbReference type="EMBL" id="KOF75120.1"/>
    </source>
</evidence>
<name>A0A0L8GF17_OCTBM</name>
<reference evidence="1" key="1">
    <citation type="submission" date="2015-07" db="EMBL/GenBank/DDBJ databases">
        <title>MeaNS - Measles Nucleotide Surveillance Program.</title>
        <authorList>
            <person name="Tran T."/>
            <person name="Druce J."/>
        </authorList>
    </citation>
    <scope>NUCLEOTIDE SEQUENCE</scope>
    <source>
        <strain evidence="1">UCB-OBI-ISO-001</strain>
        <tissue evidence="1">Gonad</tissue>
    </source>
</reference>
<proteinExistence type="predicted"/>
<gene>
    <name evidence="1" type="ORF">OCBIM_22035224mg</name>
</gene>
<sequence>WVMERTIDRHKNVIRWNFMSTLEDLNFAADVALISSIRESIQSMTHELAEKADRFGVKLNA</sequence>
<accession>A0A0L8GF17</accession>
<dbReference type="EMBL" id="KQ422321">
    <property type="protein sequence ID" value="KOF75120.1"/>
    <property type="molecule type" value="Genomic_DNA"/>
</dbReference>
<feature type="non-terminal residue" evidence="1">
    <location>
        <position position="1"/>
    </location>
</feature>
<dbReference type="AlphaFoldDB" id="A0A0L8GF17"/>
<protein>
    <submittedName>
        <fullName evidence="1">Uncharacterized protein</fullName>
    </submittedName>
</protein>